<comment type="caution">
    <text evidence="1">The sequence shown here is derived from an EMBL/GenBank/DDBJ whole genome shotgun (WGS) entry which is preliminary data.</text>
</comment>
<accession>A0ABU1W6X0</accession>
<protein>
    <submittedName>
        <fullName evidence="1">Uncharacterized protein</fullName>
    </submittedName>
</protein>
<gene>
    <name evidence="1" type="ORF">J2X06_000515</name>
</gene>
<name>A0ABU1W6X0_9GAMM</name>
<evidence type="ECO:0000313" key="1">
    <source>
        <dbReference type="EMBL" id="MDR7133331.1"/>
    </source>
</evidence>
<evidence type="ECO:0000313" key="2">
    <source>
        <dbReference type="Proteomes" id="UP001251524"/>
    </source>
</evidence>
<keyword evidence="2" id="KW-1185">Reference proteome</keyword>
<organism evidence="1 2">
    <name type="scientific">Lysobacter niastensis</name>
    <dbReference type="NCBI Taxonomy" id="380629"/>
    <lineage>
        <taxon>Bacteria</taxon>
        <taxon>Pseudomonadati</taxon>
        <taxon>Pseudomonadota</taxon>
        <taxon>Gammaproteobacteria</taxon>
        <taxon>Lysobacterales</taxon>
        <taxon>Lysobacteraceae</taxon>
        <taxon>Lysobacter</taxon>
    </lineage>
</organism>
<proteinExistence type="predicted"/>
<dbReference type="EMBL" id="JAVDVY010000001">
    <property type="protein sequence ID" value="MDR7133331.1"/>
    <property type="molecule type" value="Genomic_DNA"/>
</dbReference>
<sequence length="256" mass="28049">MLIEAIFAAALATSGPQSVVVDGLGPPPKGWTVIDQPRNEDEWRCSNYSQDEWAVDGKSVHDAVISPYEHAKEVTLELAGGRLIGTNHGEFGGRVEWEARGSLRRVLVASANPVALTRRGNDVFVATGLAHLTLNSGEVLRLRRSDDDSWQLSKVIDLGEAPNAAFRKDETTWIVLTTNGVTRVDLSALTKQQIYRNGNWWLLYGNSIAPLGNSWLIGARRAVIRLTPSAEGYREEWLAPDSCKRITGPGCDCQAN</sequence>
<reference evidence="1 2" key="1">
    <citation type="submission" date="2023-07" db="EMBL/GenBank/DDBJ databases">
        <title>Sorghum-associated microbial communities from plants grown in Nebraska, USA.</title>
        <authorList>
            <person name="Schachtman D."/>
        </authorList>
    </citation>
    <scope>NUCLEOTIDE SEQUENCE [LARGE SCALE GENOMIC DNA]</scope>
    <source>
        <strain evidence="1 2">BE198</strain>
    </source>
</reference>
<dbReference type="RefSeq" id="WP_310057879.1">
    <property type="nucleotide sequence ID" value="NZ_JAVDVY010000001.1"/>
</dbReference>
<dbReference type="Proteomes" id="UP001251524">
    <property type="component" value="Unassembled WGS sequence"/>
</dbReference>